<name>A0AA35YM83_LACSI</name>
<reference evidence="1" key="1">
    <citation type="submission" date="2023-04" db="EMBL/GenBank/DDBJ databases">
        <authorList>
            <person name="Vijverberg K."/>
            <person name="Xiong W."/>
            <person name="Schranz E."/>
        </authorList>
    </citation>
    <scope>NUCLEOTIDE SEQUENCE</scope>
</reference>
<dbReference type="EMBL" id="OX465079">
    <property type="protein sequence ID" value="CAI9276496.1"/>
    <property type="molecule type" value="Genomic_DNA"/>
</dbReference>
<accession>A0AA35YM83</accession>
<organism evidence="1 2">
    <name type="scientific">Lactuca saligna</name>
    <name type="common">Willowleaf lettuce</name>
    <dbReference type="NCBI Taxonomy" id="75948"/>
    <lineage>
        <taxon>Eukaryota</taxon>
        <taxon>Viridiplantae</taxon>
        <taxon>Streptophyta</taxon>
        <taxon>Embryophyta</taxon>
        <taxon>Tracheophyta</taxon>
        <taxon>Spermatophyta</taxon>
        <taxon>Magnoliopsida</taxon>
        <taxon>eudicotyledons</taxon>
        <taxon>Gunneridae</taxon>
        <taxon>Pentapetalae</taxon>
        <taxon>asterids</taxon>
        <taxon>campanulids</taxon>
        <taxon>Asterales</taxon>
        <taxon>Asteraceae</taxon>
        <taxon>Cichorioideae</taxon>
        <taxon>Cichorieae</taxon>
        <taxon>Lactucinae</taxon>
        <taxon>Lactuca</taxon>
    </lineage>
</organism>
<dbReference type="Proteomes" id="UP001177003">
    <property type="component" value="Chromosome 3"/>
</dbReference>
<protein>
    <submittedName>
        <fullName evidence="1">Uncharacterized protein</fullName>
    </submittedName>
</protein>
<evidence type="ECO:0000313" key="1">
    <source>
        <dbReference type="EMBL" id="CAI9276496.1"/>
    </source>
</evidence>
<evidence type="ECO:0000313" key="2">
    <source>
        <dbReference type="Proteomes" id="UP001177003"/>
    </source>
</evidence>
<sequence>MPDHGVQFPSEGVSRYRSAAVDAVLEEDIGGSTIRQRFRWKHNIDPLLAKSPIVIEIADGDDLQSIEMVGLHRLGEPGVLGTRSIPPSVSGDALSTYATTQVAPYLVAAVGHLCYVGSNLVDLVAVKSKHDELVEKVWLLKEERHKFDECYLMLSGEKTIVEAQVATLHGEFATEVSRRKVLEADLAWVLQKSVVRVVDRVVESSKFMIWNFYMKATCVATARSVDAMHVAIMDFYEMDFACYLFLGELILADLHQLCFEEEELVLDGGVDGVASTQPR</sequence>
<proteinExistence type="predicted"/>
<dbReference type="AlphaFoldDB" id="A0AA35YM83"/>
<gene>
    <name evidence="1" type="ORF">LSALG_LOCUS16470</name>
</gene>
<keyword evidence="2" id="KW-1185">Reference proteome</keyword>